<dbReference type="RefSeq" id="XP_021811940.1">
    <property type="nucleotide sequence ID" value="XM_021956248.1"/>
</dbReference>
<evidence type="ECO:0000259" key="1">
    <source>
        <dbReference type="Pfam" id="PF00011"/>
    </source>
</evidence>
<dbReference type="Pfam" id="PF00011">
    <property type="entry name" value="HSP20"/>
    <property type="match status" value="1"/>
</dbReference>
<evidence type="ECO:0000313" key="3">
    <source>
        <dbReference type="RefSeq" id="XP_021811940.1"/>
    </source>
</evidence>
<gene>
    <name evidence="3" type="primary">LOC110755088</name>
    <name evidence="4" type="synonym">LOC110755089</name>
</gene>
<dbReference type="AlphaFoldDB" id="A0A6P5S4L2"/>
<dbReference type="PANTHER" id="PTHR34661">
    <property type="entry name" value="INCREASED DNA METHYLATION 3"/>
    <property type="match status" value="1"/>
</dbReference>
<dbReference type="Proteomes" id="UP000515124">
    <property type="component" value="Unplaced"/>
</dbReference>
<dbReference type="CDD" id="cd06464">
    <property type="entry name" value="ACD_sHsps-like"/>
    <property type="match status" value="1"/>
</dbReference>
<sequence length="146" mass="15598">MGVENVADLPPLDPAVVLIGTAKGGNVGPPSGLVDIGVSEAAYLFRVALPGIRKNECKVKCDIQRDGKVHIEGIMTGVGLLRNSSTVYHSRVQQLCPPGAFSISFRLPGPVDPRLFSPYFRHDGILEVVVMKGKVPLPGEGRFPNL</sequence>
<dbReference type="InterPro" id="IPR039321">
    <property type="entry name" value="IDM2/3-like"/>
</dbReference>
<dbReference type="SUPFAM" id="SSF49764">
    <property type="entry name" value="HSP20-like chaperones"/>
    <property type="match status" value="1"/>
</dbReference>
<name>A0A6P5S4L2_PRUAV</name>
<accession>A0A6P5S4L2</accession>
<dbReference type="PANTHER" id="PTHR34661:SF2">
    <property type="entry name" value="SHSP DOMAIN-CONTAINING PROTEIN"/>
    <property type="match status" value="1"/>
</dbReference>
<dbReference type="Gene3D" id="2.60.40.790">
    <property type="match status" value="1"/>
</dbReference>
<dbReference type="RefSeq" id="XP_021811941.1">
    <property type="nucleotide sequence ID" value="XM_021956249.1"/>
</dbReference>
<dbReference type="KEGG" id="pavi:110755088"/>
<protein>
    <submittedName>
        <fullName evidence="3 4">Increased DNA methylation 3</fullName>
    </submittedName>
</protein>
<evidence type="ECO:0000313" key="2">
    <source>
        <dbReference type="Proteomes" id="UP000515124"/>
    </source>
</evidence>
<dbReference type="KEGG" id="pavi:110755089"/>
<evidence type="ECO:0000313" key="4">
    <source>
        <dbReference type="RefSeq" id="XP_021811941.1"/>
    </source>
</evidence>
<dbReference type="GeneID" id="110755088"/>
<feature type="domain" description="SHSP" evidence="1">
    <location>
        <begin position="37"/>
        <end position="134"/>
    </location>
</feature>
<dbReference type="InterPro" id="IPR008978">
    <property type="entry name" value="HSP20-like_chaperone"/>
</dbReference>
<proteinExistence type="predicted"/>
<organism evidence="2 3">
    <name type="scientific">Prunus avium</name>
    <name type="common">Cherry</name>
    <name type="synonym">Cerasus avium</name>
    <dbReference type="NCBI Taxonomy" id="42229"/>
    <lineage>
        <taxon>Eukaryota</taxon>
        <taxon>Viridiplantae</taxon>
        <taxon>Streptophyta</taxon>
        <taxon>Embryophyta</taxon>
        <taxon>Tracheophyta</taxon>
        <taxon>Spermatophyta</taxon>
        <taxon>Magnoliopsida</taxon>
        <taxon>eudicotyledons</taxon>
        <taxon>Gunneridae</taxon>
        <taxon>Pentapetalae</taxon>
        <taxon>rosids</taxon>
        <taxon>fabids</taxon>
        <taxon>Rosales</taxon>
        <taxon>Rosaceae</taxon>
        <taxon>Amygdaloideae</taxon>
        <taxon>Amygdaleae</taxon>
        <taxon>Prunus</taxon>
    </lineage>
</organism>
<dbReference type="InterPro" id="IPR002068">
    <property type="entry name" value="A-crystallin/Hsp20_dom"/>
</dbReference>
<dbReference type="FunFam" id="2.60.40.790:FF:000049">
    <property type="entry name" value="Increased DNA methylation 3"/>
    <property type="match status" value="1"/>
</dbReference>
<dbReference type="GO" id="GO:0005634">
    <property type="term" value="C:nucleus"/>
    <property type="evidence" value="ECO:0007669"/>
    <property type="project" value="TreeGrafter"/>
</dbReference>
<reference evidence="3 4" key="1">
    <citation type="submission" date="2025-04" db="UniProtKB">
        <authorList>
            <consortium name="RefSeq"/>
        </authorList>
    </citation>
    <scope>IDENTIFICATION</scope>
</reference>
<keyword evidence="2" id="KW-1185">Reference proteome</keyword>